<dbReference type="PANTHER" id="PTHR45977">
    <property type="entry name" value="TARGET OF ERK KINASE MPK-1"/>
    <property type="match status" value="1"/>
</dbReference>
<dbReference type="PANTHER" id="PTHR45977:SF4">
    <property type="entry name" value="RING-TYPE DOMAIN-CONTAINING PROTEIN"/>
    <property type="match status" value="1"/>
</dbReference>
<dbReference type="GO" id="GO:0061630">
    <property type="term" value="F:ubiquitin protein ligase activity"/>
    <property type="evidence" value="ECO:0007669"/>
    <property type="project" value="UniProtKB-EC"/>
</dbReference>
<dbReference type="GO" id="GO:0016020">
    <property type="term" value="C:membrane"/>
    <property type="evidence" value="ECO:0007669"/>
    <property type="project" value="UniProtKB-SubCell"/>
</dbReference>
<dbReference type="Pfam" id="PF13639">
    <property type="entry name" value="zf-RING_2"/>
    <property type="match status" value="1"/>
</dbReference>
<reference evidence="16" key="1">
    <citation type="submission" date="2022-02" db="EMBL/GenBank/DDBJ databases">
        <authorList>
            <person name="Giguere J D."/>
        </authorList>
    </citation>
    <scope>NUCLEOTIDE SEQUENCE</scope>
    <source>
        <strain evidence="16">CCAP 1055/1</strain>
    </source>
</reference>
<dbReference type="InterPro" id="IPR001841">
    <property type="entry name" value="Znf_RING"/>
</dbReference>
<organism evidence="16">
    <name type="scientific">Phaeodactylum tricornutum</name>
    <name type="common">Diatom</name>
    <dbReference type="NCBI Taxonomy" id="2850"/>
    <lineage>
        <taxon>Eukaryota</taxon>
        <taxon>Sar</taxon>
        <taxon>Stramenopiles</taxon>
        <taxon>Ochrophyta</taxon>
        <taxon>Bacillariophyta</taxon>
        <taxon>Bacillariophyceae</taxon>
        <taxon>Bacillariophycidae</taxon>
        <taxon>Naviculales</taxon>
        <taxon>Phaeodactylaceae</taxon>
        <taxon>Phaeodactylum</taxon>
    </lineage>
</organism>
<evidence type="ECO:0000256" key="7">
    <source>
        <dbReference type="ARBA" id="ARBA00022771"/>
    </source>
</evidence>
<protein>
    <recommendedName>
        <fullName evidence="3">RING-type E3 ubiquitin transferase</fullName>
        <ecNumber evidence="3">2.3.2.27</ecNumber>
    </recommendedName>
</protein>
<evidence type="ECO:0000259" key="15">
    <source>
        <dbReference type="PROSITE" id="PS50089"/>
    </source>
</evidence>
<evidence type="ECO:0000256" key="13">
    <source>
        <dbReference type="SAM" id="MobiDB-lite"/>
    </source>
</evidence>
<keyword evidence="6" id="KW-0479">Metal-binding</keyword>
<evidence type="ECO:0000256" key="10">
    <source>
        <dbReference type="ARBA" id="ARBA00022989"/>
    </source>
</evidence>
<keyword evidence="9" id="KW-0862">Zinc</keyword>
<sequence>MAREQQSSRLLVAGSRLLQFATSGAAGGLFVGQEDIDANRTVVPITDTNADTNEPADRDNLDRVKAFFLILLSGVGIVLGLIVITYLVMILLDKCTRRGDAEEERDHGVVSRKAGLWGLKQSERQAILEYIFRKHKTVFEYSQELVPAGNNSGVDAGEAIPVLDADVSTTSDSGRDRFGNETTSKDSPAVSEKDQGIISEPLVESSRSIPGRAPVDEHQDEHDTAAFPEDDSDEDRASHDNHFSSATTESSDDLALTEHDDNDHDRVCCICLAPYEAGSTMLTARTCPHQFHYDCCMEWLVAFHDHCPYCRVEMMTPNQMRKAARKVLGQARVTELGMWQQYQQSRNDHNTDPTQVRIGRELQAEVELTVQTEGSNDQGAILDVSVAEQHRDIESGTVVDMENFTNSGTAGQDHPAHGDSSANGDCTRTTVVSHNHE</sequence>
<name>A0A8J9TNV5_PHATR</name>
<feature type="compositionally biased region" description="Basic and acidic residues" evidence="13">
    <location>
        <begin position="214"/>
        <end position="224"/>
    </location>
</feature>
<evidence type="ECO:0000256" key="6">
    <source>
        <dbReference type="ARBA" id="ARBA00022723"/>
    </source>
</evidence>
<gene>
    <name evidence="16" type="ORF">PTTT1_LOCUS53208</name>
</gene>
<dbReference type="InterPro" id="IPR013083">
    <property type="entry name" value="Znf_RING/FYVE/PHD"/>
</dbReference>
<keyword evidence="5 14" id="KW-0812">Transmembrane</keyword>
<evidence type="ECO:0000256" key="11">
    <source>
        <dbReference type="ARBA" id="ARBA00023136"/>
    </source>
</evidence>
<dbReference type="GO" id="GO:0016567">
    <property type="term" value="P:protein ubiquitination"/>
    <property type="evidence" value="ECO:0007669"/>
    <property type="project" value="TreeGrafter"/>
</dbReference>
<evidence type="ECO:0000256" key="3">
    <source>
        <dbReference type="ARBA" id="ARBA00012483"/>
    </source>
</evidence>
<keyword evidence="8" id="KW-0833">Ubl conjugation pathway</keyword>
<keyword evidence="11 14" id="KW-0472">Membrane</keyword>
<keyword evidence="10 14" id="KW-1133">Transmembrane helix</keyword>
<evidence type="ECO:0000256" key="4">
    <source>
        <dbReference type="ARBA" id="ARBA00022679"/>
    </source>
</evidence>
<dbReference type="GO" id="GO:0008270">
    <property type="term" value="F:zinc ion binding"/>
    <property type="evidence" value="ECO:0007669"/>
    <property type="project" value="UniProtKB-KW"/>
</dbReference>
<proteinExistence type="predicted"/>
<comment type="subcellular location">
    <subcellularLocation>
        <location evidence="2">Membrane</location>
        <topology evidence="2">Multi-pass membrane protein</topology>
    </subcellularLocation>
</comment>
<evidence type="ECO:0000256" key="2">
    <source>
        <dbReference type="ARBA" id="ARBA00004141"/>
    </source>
</evidence>
<evidence type="ECO:0000256" key="1">
    <source>
        <dbReference type="ARBA" id="ARBA00000900"/>
    </source>
</evidence>
<evidence type="ECO:0000313" key="16">
    <source>
        <dbReference type="EMBL" id="CAG9293975.1"/>
    </source>
</evidence>
<feature type="region of interest" description="Disordered" evidence="13">
    <location>
        <begin position="166"/>
        <end position="258"/>
    </location>
</feature>
<feature type="compositionally biased region" description="Polar residues" evidence="13">
    <location>
        <begin position="420"/>
        <end position="437"/>
    </location>
</feature>
<dbReference type="Gene3D" id="3.30.40.10">
    <property type="entry name" value="Zinc/RING finger domain, C3HC4 (zinc finger)"/>
    <property type="match status" value="1"/>
</dbReference>
<dbReference type="EC" id="2.3.2.27" evidence="3"/>
<accession>A0A8J9TNV5</accession>
<comment type="catalytic activity">
    <reaction evidence="1">
        <text>S-ubiquitinyl-[E2 ubiquitin-conjugating enzyme]-L-cysteine + [acceptor protein]-L-lysine = [E2 ubiquitin-conjugating enzyme]-L-cysteine + N(6)-ubiquitinyl-[acceptor protein]-L-lysine.</text>
        <dbReference type="EC" id="2.3.2.27"/>
    </reaction>
</comment>
<dbReference type="PROSITE" id="PS50089">
    <property type="entry name" value="ZF_RING_2"/>
    <property type="match status" value="1"/>
</dbReference>
<evidence type="ECO:0000256" key="12">
    <source>
        <dbReference type="PROSITE-ProRule" id="PRU00175"/>
    </source>
</evidence>
<dbReference type="GO" id="GO:0006511">
    <property type="term" value="P:ubiquitin-dependent protein catabolic process"/>
    <property type="evidence" value="ECO:0007669"/>
    <property type="project" value="TreeGrafter"/>
</dbReference>
<dbReference type="Proteomes" id="UP000836788">
    <property type="component" value="Chromosome 8"/>
</dbReference>
<evidence type="ECO:0000256" key="5">
    <source>
        <dbReference type="ARBA" id="ARBA00022692"/>
    </source>
</evidence>
<evidence type="ECO:0000256" key="8">
    <source>
        <dbReference type="ARBA" id="ARBA00022786"/>
    </source>
</evidence>
<dbReference type="CDD" id="cd16448">
    <property type="entry name" value="RING-H2"/>
    <property type="match status" value="1"/>
</dbReference>
<dbReference type="AlphaFoldDB" id="A0A8J9TNV5"/>
<feature type="region of interest" description="Disordered" evidence="13">
    <location>
        <begin position="405"/>
        <end position="437"/>
    </location>
</feature>
<dbReference type="EMBL" id="OU594949">
    <property type="protein sequence ID" value="CAG9293975.1"/>
    <property type="molecule type" value="Genomic_DNA"/>
</dbReference>
<feature type="transmembrane region" description="Helical" evidence="14">
    <location>
        <begin position="66"/>
        <end position="92"/>
    </location>
</feature>
<dbReference type="SUPFAM" id="SSF57850">
    <property type="entry name" value="RING/U-box"/>
    <property type="match status" value="1"/>
</dbReference>
<evidence type="ECO:0000256" key="9">
    <source>
        <dbReference type="ARBA" id="ARBA00022833"/>
    </source>
</evidence>
<keyword evidence="4" id="KW-0808">Transferase</keyword>
<keyword evidence="7 12" id="KW-0863">Zinc-finger</keyword>
<evidence type="ECO:0000256" key="14">
    <source>
        <dbReference type="SAM" id="Phobius"/>
    </source>
</evidence>
<feature type="domain" description="RING-type" evidence="15">
    <location>
        <begin position="268"/>
        <end position="311"/>
    </location>
</feature>